<protein>
    <recommendedName>
        <fullName evidence="6">Ribosomal RNA small subunit methyltransferase H</fullName>
        <ecNumber evidence="6">2.1.1.199</ecNumber>
    </recommendedName>
    <alternativeName>
        <fullName evidence="6">16S rRNA m(4)C1402 methyltransferase</fullName>
    </alternativeName>
    <alternativeName>
        <fullName evidence="6">rRNA (cytosine-N(4)-)-methyltransferase RsmH</fullName>
    </alternativeName>
</protein>
<evidence type="ECO:0000256" key="1">
    <source>
        <dbReference type="ARBA" id="ARBA00010396"/>
    </source>
</evidence>
<dbReference type="HAMAP" id="MF_01007">
    <property type="entry name" value="16SrRNA_methyltr_H"/>
    <property type="match status" value="1"/>
</dbReference>
<dbReference type="Gene3D" id="3.40.50.150">
    <property type="entry name" value="Vaccinia Virus protein VP39"/>
    <property type="match status" value="1"/>
</dbReference>
<keyword evidence="6" id="KW-0963">Cytoplasm</keyword>
<sequence length="308" mass="34268">MERVHRSVLLQEVVDGLTIKPTDTVVDGTLGAAGHAQAIAKLLSKDGMLIGLDVSTRALQCGRERLAGARAHVELCEGNFRELPVILARLGIKTVDKVLLDLGWSSDQLEGSGRGFSFLRDEPLVMTLAEQVGEETLTARRIVNEWSPEQIATILDGYGDERFAYRIAFAIAKSRETKPIETTTELVDVIKQAVPRWYQHRKTHPATKTFQALRIAVNDEIEALRDVLSALPEVLAEDGRVAVISFHSIEDRIVKRTFREWQQGGCGEVITKKPITPRDEELLANPRARSAKLRIFKKYGNTNTHQGA</sequence>
<evidence type="ECO:0000313" key="7">
    <source>
        <dbReference type="EMBL" id="PIT91092.1"/>
    </source>
</evidence>
<dbReference type="PANTHER" id="PTHR11265:SF0">
    <property type="entry name" value="12S RRNA N4-METHYLCYTIDINE METHYLTRANSFERASE"/>
    <property type="match status" value="1"/>
</dbReference>
<keyword evidence="5 6" id="KW-0949">S-adenosyl-L-methionine</keyword>
<organism evidence="7 8">
    <name type="scientific">Candidatus Kaiserbacteria bacterium CG10_big_fil_rev_8_21_14_0_10_49_17</name>
    <dbReference type="NCBI Taxonomy" id="1974609"/>
    <lineage>
        <taxon>Bacteria</taxon>
        <taxon>Candidatus Kaiseribacteriota</taxon>
    </lineage>
</organism>
<dbReference type="GO" id="GO:0005737">
    <property type="term" value="C:cytoplasm"/>
    <property type="evidence" value="ECO:0007669"/>
    <property type="project" value="UniProtKB-SubCell"/>
</dbReference>
<dbReference type="Pfam" id="PF01795">
    <property type="entry name" value="Methyltransf_5"/>
    <property type="match status" value="1"/>
</dbReference>
<comment type="subcellular location">
    <subcellularLocation>
        <location evidence="6">Cytoplasm</location>
    </subcellularLocation>
</comment>
<feature type="binding site" evidence="6">
    <location>
        <position position="80"/>
    </location>
    <ligand>
        <name>S-adenosyl-L-methionine</name>
        <dbReference type="ChEBI" id="CHEBI:59789"/>
    </ligand>
</feature>
<dbReference type="NCBIfam" id="TIGR00006">
    <property type="entry name" value="16S rRNA (cytosine(1402)-N(4))-methyltransferase RsmH"/>
    <property type="match status" value="1"/>
</dbReference>
<feature type="binding site" evidence="6">
    <location>
        <position position="53"/>
    </location>
    <ligand>
        <name>S-adenosyl-L-methionine</name>
        <dbReference type="ChEBI" id="CHEBI:59789"/>
    </ligand>
</feature>
<dbReference type="InterPro" id="IPR029063">
    <property type="entry name" value="SAM-dependent_MTases_sf"/>
</dbReference>
<dbReference type="GO" id="GO:0071424">
    <property type="term" value="F:rRNA (cytosine-N4-)-methyltransferase activity"/>
    <property type="evidence" value="ECO:0007669"/>
    <property type="project" value="UniProtKB-UniRule"/>
</dbReference>
<reference evidence="8" key="1">
    <citation type="submission" date="2017-09" db="EMBL/GenBank/DDBJ databases">
        <title>Depth-based differentiation of microbial function through sediment-hosted aquifers and enrichment of novel symbionts in the deep terrestrial subsurface.</title>
        <authorList>
            <person name="Probst A.J."/>
            <person name="Ladd B."/>
            <person name="Jarett J.K."/>
            <person name="Geller-Mcgrath D.E."/>
            <person name="Sieber C.M.K."/>
            <person name="Emerson J.B."/>
            <person name="Anantharaman K."/>
            <person name="Thomas B.C."/>
            <person name="Malmstrom R."/>
            <person name="Stieglmeier M."/>
            <person name="Klingl A."/>
            <person name="Woyke T."/>
            <person name="Ryan C.M."/>
            <person name="Banfield J.F."/>
        </authorList>
    </citation>
    <scope>NUCLEOTIDE SEQUENCE [LARGE SCALE GENOMIC DNA]</scope>
</reference>
<evidence type="ECO:0000256" key="2">
    <source>
        <dbReference type="ARBA" id="ARBA00022552"/>
    </source>
</evidence>
<dbReference type="InterPro" id="IPR023397">
    <property type="entry name" value="SAM-dep_MeTrfase_MraW_recog"/>
</dbReference>
<feature type="binding site" evidence="6">
    <location>
        <position position="108"/>
    </location>
    <ligand>
        <name>S-adenosyl-L-methionine</name>
        <dbReference type="ChEBI" id="CHEBI:59789"/>
    </ligand>
</feature>
<keyword evidence="3 6" id="KW-0489">Methyltransferase</keyword>
<keyword evidence="2 6" id="KW-0698">rRNA processing</keyword>
<feature type="binding site" evidence="6">
    <location>
        <begin position="33"/>
        <end position="35"/>
    </location>
    <ligand>
        <name>S-adenosyl-L-methionine</name>
        <dbReference type="ChEBI" id="CHEBI:59789"/>
    </ligand>
</feature>
<keyword evidence="4 6" id="KW-0808">Transferase</keyword>
<dbReference type="GO" id="GO:0070475">
    <property type="term" value="P:rRNA base methylation"/>
    <property type="evidence" value="ECO:0007669"/>
    <property type="project" value="UniProtKB-UniRule"/>
</dbReference>
<dbReference type="AlphaFoldDB" id="A0A2M6WE79"/>
<dbReference type="EMBL" id="PFBJ01000011">
    <property type="protein sequence ID" value="PIT91092.1"/>
    <property type="molecule type" value="Genomic_DNA"/>
</dbReference>
<name>A0A2M6WE79_9BACT</name>
<dbReference type="Gene3D" id="1.10.150.170">
    <property type="entry name" value="Putative methyltransferase TM0872, insert domain"/>
    <property type="match status" value="1"/>
</dbReference>
<evidence type="ECO:0000313" key="8">
    <source>
        <dbReference type="Proteomes" id="UP000228809"/>
    </source>
</evidence>
<dbReference type="InterPro" id="IPR002903">
    <property type="entry name" value="RsmH"/>
</dbReference>
<evidence type="ECO:0000256" key="5">
    <source>
        <dbReference type="ARBA" id="ARBA00022691"/>
    </source>
</evidence>
<dbReference type="SUPFAM" id="SSF81799">
    <property type="entry name" value="Putative methyltransferase TM0872, insert domain"/>
    <property type="match status" value="1"/>
</dbReference>
<dbReference type="PIRSF" id="PIRSF004486">
    <property type="entry name" value="MraW"/>
    <property type="match status" value="1"/>
</dbReference>
<evidence type="ECO:0000256" key="3">
    <source>
        <dbReference type="ARBA" id="ARBA00022603"/>
    </source>
</evidence>
<evidence type="ECO:0000256" key="4">
    <source>
        <dbReference type="ARBA" id="ARBA00022679"/>
    </source>
</evidence>
<dbReference type="SUPFAM" id="SSF53335">
    <property type="entry name" value="S-adenosyl-L-methionine-dependent methyltransferases"/>
    <property type="match status" value="1"/>
</dbReference>
<comment type="catalytic activity">
    <reaction evidence="6">
        <text>cytidine(1402) in 16S rRNA + S-adenosyl-L-methionine = N(4)-methylcytidine(1402) in 16S rRNA + S-adenosyl-L-homocysteine + H(+)</text>
        <dbReference type="Rhea" id="RHEA:42928"/>
        <dbReference type="Rhea" id="RHEA-COMP:10286"/>
        <dbReference type="Rhea" id="RHEA-COMP:10287"/>
        <dbReference type="ChEBI" id="CHEBI:15378"/>
        <dbReference type="ChEBI" id="CHEBI:57856"/>
        <dbReference type="ChEBI" id="CHEBI:59789"/>
        <dbReference type="ChEBI" id="CHEBI:74506"/>
        <dbReference type="ChEBI" id="CHEBI:82748"/>
        <dbReference type="EC" id="2.1.1.199"/>
    </reaction>
</comment>
<dbReference type="Proteomes" id="UP000228809">
    <property type="component" value="Unassembled WGS sequence"/>
</dbReference>
<comment type="similarity">
    <text evidence="1 6">Belongs to the methyltransferase superfamily. RsmH family.</text>
</comment>
<dbReference type="PANTHER" id="PTHR11265">
    <property type="entry name" value="S-ADENOSYL-METHYLTRANSFERASE MRAW"/>
    <property type="match status" value="1"/>
</dbReference>
<comment type="caution">
    <text evidence="7">The sequence shown here is derived from an EMBL/GenBank/DDBJ whole genome shotgun (WGS) entry which is preliminary data.</text>
</comment>
<gene>
    <name evidence="6" type="primary">rsmH</name>
    <name evidence="7" type="ORF">COU17_02270</name>
</gene>
<comment type="function">
    <text evidence="6">Specifically methylates the N4 position of cytidine in position 1402 (C1402) of 16S rRNA.</text>
</comment>
<evidence type="ECO:0000256" key="6">
    <source>
        <dbReference type="HAMAP-Rule" id="MF_01007"/>
    </source>
</evidence>
<proteinExistence type="inferred from homology"/>
<accession>A0A2M6WE79</accession>
<feature type="binding site" evidence="6">
    <location>
        <position position="101"/>
    </location>
    <ligand>
        <name>S-adenosyl-L-methionine</name>
        <dbReference type="ChEBI" id="CHEBI:59789"/>
    </ligand>
</feature>
<dbReference type="EC" id="2.1.1.199" evidence="6"/>